<feature type="coiled-coil region" evidence="1">
    <location>
        <begin position="269"/>
        <end position="296"/>
    </location>
</feature>
<protein>
    <submittedName>
        <fullName evidence="2">Uncharacterized protein</fullName>
    </submittedName>
</protein>
<sequence length="340" mass="38131">MVTIAIEMPVFAGNDEDELERFFELYKGYIHNIGINPSAIASNLAGWEKAMGILYACLTDPATRWYNTNILGKKDRLKNILLHAIHGDEPAFKALASNASNYPPNTWVDPSEGNRDIWLNHASIEFTNDPLNHNVLGGGGAEAGVIIAGRAGAGHPYVIPARPCHVLIKMFNEIPTQQNARCQLRFGNHFQENMPVRDFYDKVRRSAELLGYGNDVLVNQFLRGLNDDCAIEAKRIGAEQNIEESVEYNPYPDEGPNPFDDDRDPNEHLQQIAKKIAKVRERCEDAELNTRAMRELSLDDYDDPIDTSNAIRGIPIELVQEQPVVQEEYLGPMAMDIDVT</sequence>
<proteinExistence type="predicted"/>
<name>A0A2Z6QZF0_9GLOM</name>
<keyword evidence="1" id="KW-0175">Coiled coil</keyword>
<evidence type="ECO:0000313" key="2">
    <source>
        <dbReference type="EMBL" id="GBB94002.1"/>
    </source>
</evidence>
<comment type="caution">
    <text evidence="2">The sequence shown here is derived from an EMBL/GenBank/DDBJ whole genome shotgun (WGS) entry which is preliminary data.</text>
</comment>
<dbReference type="Proteomes" id="UP000247702">
    <property type="component" value="Unassembled WGS sequence"/>
</dbReference>
<gene>
    <name evidence="2" type="ORF">RclHR1_22700001</name>
</gene>
<evidence type="ECO:0000256" key="1">
    <source>
        <dbReference type="SAM" id="Coils"/>
    </source>
</evidence>
<organism evidence="2 3">
    <name type="scientific">Rhizophagus clarus</name>
    <dbReference type="NCBI Taxonomy" id="94130"/>
    <lineage>
        <taxon>Eukaryota</taxon>
        <taxon>Fungi</taxon>
        <taxon>Fungi incertae sedis</taxon>
        <taxon>Mucoromycota</taxon>
        <taxon>Glomeromycotina</taxon>
        <taxon>Glomeromycetes</taxon>
        <taxon>Glomerales</taxon>
        <taxon>Glomeraceae</taxon>
        <taxon>Rhizophagus</taxon>
    </lineage>
</organism>
<reference evidence="2 3" key="1">
    <citation type="submission" date="2017-11" db="EMBL/GenBank/DDBJ databases">
        <title>The genome of Rhizophagus clarus HR1 reveals common genetic basis of auxotrophy among arbuscular mycorrhizal fungi.</title>
        <authorList>
            <person name="Kobayashi Y."/>
        </authorList>
    </citation>
    <scope>NUCLEOTIDE SEQUENCE [LARGE SCALE GENOMIC DNA]</scope>
    <source>
        <strain evidence="2 3">HR1</strain>
    </source>
</reference>
<dbReference type="EMBL" id="BEXD01001414">
    <property type="protein sequence ID" value="GBB94002.1"/>
    <property type="molecule type" value="Genomic_DNA"/>
</dbReference>
<evidence type="ECO:0000313" key="3">
    <source>
        <dbReference type="Proteomes" id="UP000247702"/>
    </source>
</evidence>
<accession>A0A2Z6QZF0</accession>
<keyword evidence="3" id="KW-1185">Reference proteome</keyword>
<dbReference type="AlphaFoldDB" id="A0A2Z6QZF0"/>